<dbReference type="Proteomes" id="UP001652600">
    <property type="component" value="Chromosome 5"/>
</dbReference>
<accession>A0A1S3BLC1</accession>
<gene>
    <name evidence="6" type="primary">LOC103491302</name>
    <name evidence="4" type="synonym">103491302</name>
</gene>
<dbReference type="AlphaFoldDB" id="A0A1S3BLC1"/>
<reference evidence="4" key="1">
    <citation type="submission" date="2023-03" db="UniProtKB">
        <authorList>
            <consortium name="EnsemblPlants"/>
        </authorList>
    </citation>
    <scope>IDENTIFICATION</scope>
</reference>
<dbReference type="eggNOG" id="KOG0714">
    <property type="taxonomic scope" value="Eukaryota"/>
</dbReference>
<keyword evidence="5" id="KW-1185">Reference proteome</keyword>
<sequence length="393" mass="43706">MADHTTTRSHTTTDLYRILGIPVKDLCKGFMKWNPSVKSPKSLTSVEEPNKSNGRNETYIINSPTTPLGSNHNQSVDDSFFANISRTISRSSSRRSKTPTPSPRSLSRNTSRRSTTPSPRSLSRNASRRSTTPTSLSREEKRRSNSDLEFLREPISRNFSRRTDVSESNEGGIFSEANSTANNNIGSLSRNTSRRSPKSTPIIYSQSTALKKPPPIEKKLECTLEELCEGCVKKIMITRDAIVNGIIVQEEELLKIEVKPGWKKGTKITFEGKGDEKPGYLPADITFSIDERRHPLFSRDGDDLDLGVEIPLVNALTGCSITIPLLGGEKMSLSFDNIIYPGFQKAIKGQGMPNPKQQGIRGDLRIQFLVKFPSQLTQQQRDEAATILQDCCS</sequence>
<feature type="domain" description="Chaperone DnaJ C-terminal" evidence="3">
    <location>
        <begin position="216"/>
        <end position="373"/>
    </location>
</feature>
<dbReference type="Pfam" id="PF01556">
    <property type="entry name" value="DnaJ_C"/>
    <property type="match status" value="1"/>
</dbReference>
<dbReference type="PANTHER" id="PTHR24078:SF522">
    <property type="entry name" value="DNAJ CHAPERONE C-TERMINAL DOMAIN-CONTAINING PROTEIN"/>
    <property type="match status" value="1"/>
</dbReference>
<dbReference type="GO" id="GO:0006457">
    <property type="term" value="P:protein folding"/>
    <property type="evidence" value="ECO:0007669"/>
    <property type="project" value="InterPro"/>
</dbReference>
<evidence type="ECO:0000313" key="4">
    <source>
        <dbReference type="EnsemblPlants" id="MELO3C014371.2.1"/>
    </source>
</evidence>
<dbReference type="GO" id="GO:0051082">
    <property type="term" value="F:unfolded protein binding"/>
    <property type="evidence" value="ECO:0007669"/>
    <property type="project" value="InterPro"/>
</dbReference>
<feature type="region of interest" description="Disordered" evidence="2">
    <location>
        <begin position="161"/>
        <end position="200"/>
    </location>
</feature>
<dbReference type="Gene3D" id="2.60.260.20">
    <property type="entry name" value="Urease metallochaperone UreE, N-terminal domain"/>
    <property type="match status" value="2"/>
</dbReference>
<dbReference type="SUPFAM" id="SSF49493">
    <property type="entry name" value="HSP40/DnaJ peptide-binding domain"/>
    <property type="match status" value="2"/>
</dbReference>
<evidence type="ECO:0000259" key="3">
    <source>
        <dbReference type="Pfam" id="PF01556"/>
    </source>
</evidence>
<feature type="compositionally biased region" description="Low complexity" evidence="2">
    <location>
        <begin position="103"/>
        <end position="136"/>
    </location>
</feature>
<dbReference type="InterPro" id="IPR008971">
    <property type="entry name" value="HSP40/DnaJ_pept-bd"/>
</dbReference>
<dbReference type="FunFam" id="2.60.260.20:FF:000006">
    <property type="entry name" value="DnaJ subfamily B member 13"/>
    <property type="match status" value="1"/>
</dbReference>
<dbReference type="KEGG" id="cmo:103491302"/>
<dbReference type="SMR" id="A0A1S3BLC1"/>
<feature type="region of interest" description="Disordered" evidence="2">
    <location>
        <begin position="37"/>
        <end position="149"/>
    </location>
</feature>
<reference evidence="6" key="2">
    <citation type="submission" date="2025-04" db="UniProtKB">
        <authorList>
            <consortium name="RefSeq"/>
        </authorList>
    </citation>
    <scope>IDENTIFICATION</scope>
</reference>
<dbReference type="OrthoDB" id="550424at2759"/>
<dbReference type="GO" id="GO:0051087">
    <property type="term" value="F:protein-folding chaperone binding"/>
    <property type="evidence" value="ECO:0007669"/>
    <property type="project" value="TreeGrafter"/>
</dbReference>
<dbReference type="CDD" id="cd10747">
    <property type="entry name" value="DnaJ_C"/>
    <property type="match status" value="1"/>
</dbReference>
<dbReference type="RefSeq" id="XP_008449405.1">
    <property type="nucleotide sequence ID" value="XM_008451183.2"/>
</dbReference>
<dbReference type="Gramene" id="MELO3C014371.2.1">
    <property type="protein sequence ID" value="MELO3C014371.2.1"/>
    <property type="gene ID" value="MELO3C014371.2"/>
</dbReference>
<organism evidence="5 6">
    <name type="scientific">Cucumis melo</name>
    <name type="common">Muskmelon</name>
    <dbReference type="NCBI Taxonomy" id="3656"/>
    <lineage>
        <taxon>Eukaryota</taxon>
        <taxon>Viridiplantae</taxon>
        <taxon>Streptophyta</taxon>
        <taxon>Embryophyta</taxon>
        <taxon>Tracheophyta</taxon>
        <taxon>Spermatophyta</taxon>
        <taxon>Magnoliopsida</taxon>
        <taxon>eudicotyledons</taxon>
        <taxon>Gunneridae</taxon>
        <taxon>Pentapetalae</taxon>
        <taxon>rosids</taxon>
        <taxon>fabids</taxon>
        <taxon>Cucurbitales</taxon>
        <taxon>Cucurbitaceae</taxon>
        <taxon>Benincaseae</taxon>
        <taxon>Cucumis</taxon>
    </lineage>
</organism>
<evidence type="ECO:0000313" key="5">
    <source>
        <dbReference type="Proteomes" id="UP001652600"/>
    </source>
</evidence>
<evidence type="ECO:0000313" key="6">
    <source>
        <dbReference type="RefSeq" id="XP_008449405.1"/>
    </source>
</evidence>
<proteinExistence type="predicted"/>
<protein>
    <submittedName>
        <fullName evidence="6">DnaJ homolog subfamily B member 1</fullName>
    </submittedName>
</protein>
<feature type="compositionally biased region" description="Basic and acidic residues" evidence="2">
    <location>
        <begin position="137"/>
        <end position="149"/>
    </location>
</feature>
<dbReference type="GeneID" id="103491302"/>
<feature type="compositionally biased region" description="Polar residues" evidence="2">
    <location>
        <begin position="176"/>
        <end position="191"/>
    </location>
</feature>
<dbReference type="PANTHER" id="PTHR24078">
    <property type="entry name" value="DNAJ HOMOLOG SUBFAMILY C MEMBER"/>
    <property type="match status" value="1"/>
</dbReference>
<evidence type="ECO:0000256" key="2">
    <source>
        <dbReference type="SAM" id="MobiDB-lite"/>
    </source>
</evidence>
<feature type="compositionally biased region" description="Polar residues" evidence="2">
    <location>
        <begin position="37"/>
        <end position="77"/>
    </location>
</feature>
<dbReference type="GO" id="GO:0005829">
    <property type="term" value="C:cytosol"/>
    <property type="evidence" value="ECO:0007669"/>
    <property type="project" value="TreeGrafter"/>
</dbReference>
<dbReference type="EnsemblPlants" id="MELO3C014371.2.1">
    <property type="protein sequence ID" value="MELO3C014371.2.1"/>
    <property type="gene ID" value="MELO3C014371.2"/>
</dbReference>
<evidence type="ECO:0000256" key="1">
    <source>
        <dbReference type="ARBA" id="ARBA00023186"/>
    </source>
</evidence>
<dbReference type="InterPro" id="IPR051339">
    <property type="entry name" value="DnaJ_subfamily_B"/>
</dbReference>
<dbReference type="InterPro" id="IPR002939">
    <property type="entry name" value="DnaJ_C"/>
</dbReference>
<name>A0A1S3BLC1_CUCME</name>
<dbReference type="FunFam" id="2.60.260.20:FF:000015">
    <property type="entry name" value="Heat shock protein 40"/>
    <property type="match status" value="1"/>
</dbReference>
<dbReference type="InParanoid" id="A0A1S3BLC1"/>
<keyword evidence="1" id="KW-0143">Chaperone</keyword>